<reference evidence="5" key="1">
    <citation type="submission" date="2013-01" db="EMBL/GenBank/DDBJ databases">
        <title>Draft Genome Sequence of a Mulberry Tree, Morus notabilis C.K. Schneid.</title>
        <authorList>
            <person name="He N."/>
            <person name="Zhao S."/>
        </authorList>
    </citation>
    <scope>NUCLEOTIDE SEQUENCE</scope>
</reference>
<dbReference type="PROSITE" id="PS00028">
    <property type="entry name" value="ZINC_FINGER_C2H2_1"/>
    <property type="match status" value="2"/>
</dbReference>
<feature type="region of interest" description="Disordered" evidence="2">
    <location>
        <begin position="15"/>
        <end position="58"/>
    </location>
</feature>
<dbReference type="SUPFAM" id="SSF57667">
    <property type="entry name" value="beta-beta-alpha zinc fingers"/>
    <property type="match status" value="1"/>
</dbReference>
<accession>W9SJ46</accession>
<evidence type="ECO:0000256" key="1">
    <source>
        <dbReference type="PROSITE-ProRule" id="PRU00042"/>
    </source>
</evidence>
<gene>
    <name evidence="4" type="ORF">L484_006579</name>
</gene>
<dbReference type="EMBL" id="KE346262">
    <property type="protein sequence ID" value="EXC31547.1"/>
    <property type="molecule type" value="Genomic_DNA"/>
</dbReference>
<feature type="domain" description="C2H2-type" evidence="3">
    <location>
        <begin position="64"/>
        <end position="86"/>
    </location>
</feature>
<feature type="domain" description="C2H2-type" evidence="3">
    <location>
        <begin position="177"/>
        <end position="204"/>
    </location>
</feature>
<keyword evidence="1" id="KW-0862">Zinc</keyword>
<name>W9SJ46_9ROSA</name>
<dbReference type="SMART" id="SM00355">
    <property type="entry name" value="ZnF_C2H2"/>
    <property type="match status" value="2"/>
</dbReference>
<dbReference type="GO" id="GO:0008270">
    <property type="term" value="F:zinc ion binding"/>
    <property type="evidence" value="ECO:0007669"/>
    <property type="project" value="UniProtKB-KW"/>
</dbReference>
<dbReference type="InterPro" id="IPR036236">
    <property type="entry name" value="Znf_C2H2_sf"/>
</dbReference>
<dbReference type="OrthoDB" id="6077919at2759"/>
<dbReference type="InterPro" id="IPR013087">
    <property type="entry name" value="Znf_C2H2_type"/>
</dbReference>
<proteinExistence type="predicted"/>
<keyword evidence="1" id="KW-0863">Zinc-finger</keyword>
<dbReference type="PANTHER" id="PTHR47591">
    <property type="entry name" value="ZINC FINGER PROTEIN ZAT2-RELATED"/>
    <property type="match status" value="1"/>
</dbReference>
<dbReference type="KEGG" id="mnt:21390004"/>
<dbReference type="Pfam" id="PF13912">
    <property type="entry name" value="zf-C2H2_6"/>
    <property type="match status" value="2"/>
</dbReference>
<dbReference type="PROSITE" id="PS50157">
    <property type="entry name" value="ZINC_FINGER_C2H2_2"/>
    <property type="match status" value="2"/>
</dbReference>
<evidence type="ECO:0000259" key="3">
    <source>
        <dbReference type="PROSITE" id="PS50157"/>
    </source>
</evidence>
<feature type="compositionally biased region" description="Basic residues" evidence="2">
    <location>
        <begin position="31"/>
        <end position="43"/>
    </location>
</feature>
<keyword evidence="1" id="KW-0479">Metal-binding</keyword>
<keyword evidence="5" id="KW-1185">Reference proteome</keyword>
<dbReference type="Proteomes" id="UP000030645">
    <property type="component" value="Unassembled WGS sequence"/>
</dbReference>
<protein>
    <submittedName>
        <fullName evidence="4">Zinc finger protein ZAT3</fullName>
    </submittedName>
</protein>
<organism evidence="4 5">
    <name type="scientific">Morus notabilis</name>
    <dbReference type="NCBI Taxonomy" id="981085"/>
    <lineage>
        <taxon>Eukaryota</taxon>
        <taxon>Viridiplantae</taxon>
        <taxon>Streptophyta</taxon>
        <taxon>Embryophyta</taxon>
        <taxon>Tracheophyta</taxon>
        <taxon>Spermatophyta</taxon>
        <taxon>Magnoliopsida</taxon>
        <taxon>eudicotyledons</taxon>
        <taxon>Gunneridae</taxon>
        <taxon>Pentapetalae</taxon>
        <taxon>rosids</taxon>
        <taxon>fabids</taxon>
        <taxon>Rosales</taxon>
        <taxon>Moraceae</taxon>
        <taxon>Moreae</taxon>
        <taxon>Morus</taxon>
    </lineage>
</organism>
<dbReference type="AlphaFoldDB" id="W9SJ46"/>
<dbReference type="eggNOG" id="KOG1721">
    <property type="taxonomic scope" value="Eukaryota"/>
</dbReference>
<dbReference type="STRING" id="981085.W9SJ46"/>
<sequence length="267" mass="29497">MNNVFDFQHNLPLIPAPPSTHHDCASTSAAAKHHPKPRKKRSSNSKPPPPPPLQSGVVSAESVRACSECGKKFWSWKALFGHMRCHPERHWRGINPPPSHRRPANSDPVIASQHDILEDYEIAACLLLLANNGNDNHNDIIHNYDHHHHHHHVEGNKNDNNNNNNSTTVSHVSCAFFECSSCKKVFRSHQALGGHRASHKNVKGCFAMTRTSSNSTSTGDIHDNNFGLDFDLNLPAGMESHDNAYCLVSSSYSSSPGLANLDLRLAL</sequence>
<evidence type="ECO:0000313" key="4">
    <source>
        <dbReference type="EMBL" id="EXC31547.1"/>
    </source>
</evidence>
<dbReference type="PANTHER" id="PTHR47591:SF1">
    <property type="entry name" value="ZINC FINGER PROTEIN ZAT2-RELATED"/>
    <property type="match status" value="1"/>
</dbReference>
<evidence type="ECO:0000256" key="2">
    <source>
        <dbReference type="SAM" id="MobiDB-lite"/>
    </source>
</evidence>
<evidence type="ECO:0000313" key="5">
    <source>
        <dbReference type="Proteomes" id="UP000030645"/>
    </source>
</evidence>